<dbReference type="GO" id="GO:0000976">
    <property type="term" value="F:transcription cis-regulatory region binding"/>
    <property type="evidence" value="ECO:0007669"/>
    <property type="project" value="TreeGrafter"/>
</dbReference>
<dbReference type="AlphaFoldDB" id="A0AA41FCW8"/>
<evidence type="ECO:0000259" key="5">
    <source>
        <dbReference type="PROSITE" id="PS50977"/>
    </source>
</evidence>
<dbReference type="PRINTS" id="PR00455">
    <property type="entry name" value="HTHTETR"/>
</dbReference>
<dbReference type="InterPro" id="IPR009057">
    <property type="entry name" value="Homeodomain-like_sf"/>
</dbReference>
<keyword evidence="2 4" id="KW-0238">DNA-binding</keyword>
<name>A0AA41FCW8_9FIRM</name>
<dbReference type="GO" id="GO:0003700">
    <property type="term" value="F:DNA-binding transcription factor activity"/>
    <property type="evidence" value="ECO:0007669"/>
    <property type="project" value="TreeGrafter"/>
</dbReference>
<dbReference type="InterPro" id="IPR001647">
    <property type="entry name" value="HTH_TetR"/>
</dbReference>
<dbReference type="RefSeq" id="WP_040415019.1">
    <property type="nucleotide sequence ID" value="NZ_JAJCHA010000009.1"/>
</dbReference>
<evidence type="ECO:0000313" key="7">
    <source>
        <dbReference type="Proteomes" id="UP000708338"/>
    </source>
</evidence>
<dbReference type="Pfam" id="PF00440">
    <property type="entry name" value="TetR_N"/>
    <property type="match status" value="1"/>
</dbReference>
<comment type="caution">
    <text evidence="6">The sequence shown here is derived from an EMBL/GenBank/DDBJ whole genome shotgun (WGS) entry which is preliminary data.</text>
</comment>
<proteinExistence type="predicted"/>
<feature type="DNA-binding region" description="H-T-H motif" evidence="4">
    <location>
        <begin position="53"/>
        <end position="72"/>
    </location>
</feature>
<sequence length="234" mass="27043">MTDTLLLKESTKFGMKSDDMKNGSVTDKFKETDEKILTIARRLFGQSGIVNIEMNDICKELGCSRSTLYRHFSSKEAILFSLTSESVMRIMEAAIIPPRMTFRNGYEALVWQLKAQVAFMMNNVDEIIFMRDFDYFFPRFIPVTKEAVQFEKEIMSTRGREEMLNSIRIGIEDGSIRPLKDSELTLYTLINACIAMAQRILPRESVYRNELGYGREMLDLQTELLLAALKPERE</sequence>
<keyword evidence="1" id="KW-0805">Transcription regulation</keyword>
<dbReference type="InterPro" id="IPR050109">
    <property type="entry name" value="HTH-type_TetR-like_transc_reg"/>
</dbReference>
<dbReference type="Proteomes" id="UP000708338">
    <property type="component" value="Unassembled WGS sequence"/>
</dbReference>
<dbReference type="Gene3D" id="1.10.357.10">
    <property type="entry name" value="Tetracycline Repressor, domain 2"/>
    <property type="match status" value="1"/>
</dbReference>
<evidence type="ECO:0000256" key="1">
    <source>
        <dbReference type="ARBA" id="ARBA00023015"/>
    </source>
</evidence>
<reference evidence="6" key="1">
    <citation type="journal article" date="2021" name="Gut Microbes">
        <title>A synthetic consortium of 100 gut commensals modulates the composition and function in a colon model of the microbiome of elderly subjects.</title>
        <authorList>
            <person name="Perez M."/>
            <person name="Ntemiri A."/>
            <person name="Tan H."/>
            <person name="Harris H.M.B."/>
            <person name="Roager H.M."/>
            <person name="Ribiere C."/>
            <person name="O'Toole P.W."/>
        </authorList>
    </citation>
    <scope>NUCLEOTIDE SEQUENCE</scope>
    <source>
        <strain evidence="6">MCC335</strain>
    </source>
</reference>
<organism evidence="6 7">
    <name type="scientific">Enterocloster citroniae</name>
    <dbReference type="NCBI Taxonomy" id="358743"/>
    <lineage>
        <taxon>Bacteria</taxon>
        <taxon>Bacillati</taxon>
        <taxon>Bacillota</taxon>
        <taxon>Clostridia</taxon>
        <taxon>Lachnospirales</taxon>
        <taxon>Lachnospiraceae</taxon>
        <taxon>Enterocloster</taxon>
    </lineage>
</organism>
<dbReference type="PANTHER" id="PTHR30055">
    <property type="entry name" value="HTH-TYPE TRANSCRIPTIONAL REGULATOR RUTR"/>
    <property type="match status" value="1"/>
</dbReference>
<gene>
    <name evidence="6" type="ORF">GPL26_03750</name>
</gene>
<evidence type="ECO:0000256" key="4">
    <source>
        <dbReference type="PROSITE-ProRule" id="PRU00335"/>
    </source>
</evidence>
<evidence type="ECO:0000256" key="2">
    <source>
        <dbReference type="ARBA" id="ARBA00023125"/>
    </source>
</evidence>
<feature type="domain" description="HTH tetR-type" evidence="5">
    <location>
        <begin position="30"/>
        <end position="90"/>
    </location>
</feature>
<evidence type="ECO:0000256" key="3">
    <source>
        <dbReference type="ARBA" id="ARBA00023163"/>
    </source>
</evidence>
<keyword evidence="3" id="KW-0804">Transcription</keyword>
<dbReference type="EMBL" id="WQPS01000004">
    <property type="protein sequence ID" value="MBT9808754.1"/>
    <property type="molecule type" value="Genomic_DNA"/>
</dbReference>
<evidence type="ECO:0000313" key="6">
    <source>
        <dbReference type="EMBL" id="MBT9808754.1"/>
    </source>
</evidence>
<dbReference type="SUPFAM" id="SSF46689">
    <property type="entry name" value="Homeodomain-like"/>
    <property type="match status" value="1"/>
</dbReference>
<protein>
    <submittedName>
        <fullName evidence="6">TetR family transcriptional regulator</fullName>
    </submittedName>
</protein>
<dbReference type="PROSITE" id="PS50977">
    <property type="entry name" value="HTH_TETR_2"/>
    <property type="match status" value="1"/>
</dbReference>
<dbReference type="PANTHER" id="PTHR30055:SF234">
    <property type="entry name" value="HTH-TYPE TRANSCRIPTIONAL REGULATOR BETI"/>
    <property type="match status" value="1"/>
</dbReference>
<accession>A0AA41FCW8</accession>